<keyword evidence="2" id="KW-1185">Reference proteome</keyword>
<reference evidence="1" key="2">
    <citation type="submission" date="2023-06" db="EMBL/GenBank/DDBJ databases">
        <authorList>
            <consortium name="Lawrence Berkeley National Laboratory"/>
            <person name="Haridas S."/>
            <person name="Hensen N."/>
            <person name="Bonometti L."/>
            <person name="Westerberg I."/>
            <person name="Brannstrom I.O."/>
            <person name="Guillou S."/>
            <person name="Cros-Aarteil S."/>
            <person name="Calhoun S."/>
            <person name="Kuo A."/>
            <person name="Mondo S."/>
            <person name="Pangilinan J."/>
            <person name="Riley R."/>
            <person name="Labutti K."/>
            <person name="Andreopoulos B."/>
            <person name="Lipzen A."/>
            <person name="Chen C."/>
            <person name="Yanf M."/>
            <person name="Daum C."/>
            <person name="Ng V."/>
            <person name="Clum A."/>
            <person name="Steindorff A."/>
            <person name="Ohm R."/>
            <person name="Martin F."/>
            <person name="Silar P."/>
            <person name="Natvig D."/>
            <person name="Lalanne C."/>
            <person name="Gautier V."/>
            <person name="Ament-Velasquez S.L."/>
            <person name="Kruys A."/>
            <person name="Hutchinson M.I."/>
            <person name="Powell A.J."/>
            <person name="Barry K."/>
            <person name="Miller A.N."/>
            <person name="Grigoriev I.V."/>
            <person name="Debuchy R."/>
            <person name="Gladieux P."/>
            <person name="Thoren M.H."/>
            <person name="Johannesson H."/>
        </authorList>
    </citation>
    <scope>NUCLEOTIDE SEQUENCE</scope>
    <source>
        <strain evidence="1">CBS 955.72</strain>
    </source>
</reference>
<organism evidence="1 2">
    <name type="scientific">Lasiosphaeria hispida</name>
    <dbReference type="NCBI Taxonomy" id="260671"/>
    <lineage>
        <taxon>Eukaryota</taxon>
        <taxon>Fungi</taxon>
        <taxon>Dikarya</taxon>
        <taxon>Ascomycota</taxon>
        <taxon>Pezizomycotina</taxon>
        <taxon>Sordariomycetes</taxon>
        <taxon>Sordariomycetidae</taxon>
        <taxon>Sordariales</taxon>
        <taxon>Lasiosphaeriaceae</taxon>
        <taxon>Lasiosphaeria</taxon>
    </lineage>
</organism>
<dbReference type="Proteomes" id="UP001275084">
    <property type="component" value="Unassembled WGS sequence"/>
</dbReference>
<protein>
    <submittedName>
        <fullName evidence="1">Uncharacterized protein</fullName>
    </submittedName>
</protein>
<dbReference type="EMBL" id="JAUIQD010000008">
    <property type="protein sequence ID" value="KAK3341392.1"/>
    <property type="molecule type" value="Genomic_DNA"/>
</dbReference>
<sequence>MKQTCRGVQWHNGACGTHQHPLHQSHTRLLRITNNKNRRSRYPYKTHTGIAELHVPIWLRYVSPHSSPEQAPPFLSVQPRRPYVCKSISSPAPRPYISARKPISAFPLVPFGRVGTQRSEKSGSLHQGYYIMVSLFLSLYGGCQAGTSYYTNTRSQRLRPDIMSVLRNPCQICHFSKPNRVMRALTLVHYQEKTSPPLPSQKSSPLADNQSAPFLLITFNLPSSRSLA</sequence>
<dbReference type="AlphaFoldDB" id="A0AAJ0H6T4"/>
<gene>
    <name evidence="1" type="ORF">B0T25DRAFT_340794</name>
</gene>
<evidence type="ECO:0000313" key="1">
    <source>
        <dbReference type="EMBL" id="KAK3341392.1"/>
    </source>
</evidence>
<accession>A0AAJ0H6T4</accession>
<comment type="caution">
    <text evidence="1">The sequence shown here is derived from an EMBL/GenBank/DDBJ whole genome shotgun (WGS) entry which is preliminary data.</text>
</comment>
<evidence type="ECO:0000313" key="2">
    <source>
        <dbReference type="Proteomes" id="UP001275084"/>
    </source>
</evidence>
<name>A0AAJ0H6T4_9PEZI</name>
<proteinExistence type="predicted"/>
<reference evidence="1" key="1">
    <citation type="journal article" date="2023" name="Mol. Phylogenet. Evol.">
        <title>Genome-scale phylogeny and comparative genomics of the fungal order Sordariales.</title>
        <authorList>
            <person name="Hensen N."/>
            <person name="Bonometti L."/>
            <person name="Westerberg I."/>
            <person name="Brannstrom I.O."/>
            <person name="Guillou S."/>
            <person name="Cros-Aarteil S."/>
            <person name="Calhoun S."/>
            <person name="Haridas S."/>
            <person name="Kuo A."/>
            <person name="Mondo S."/>
            <person name="Pangilinan J."/>
            <person name="Riley R."/>
            <person name="LaButti K."/>
            <person name="Andreopoulos B."/>
            <person name="Lipzen A."/>
            <person name="Chen C."/>
            <person name="Yan M."/>
            <person name="Daum C."/>
            <person name="Ng V."/>
            <person name="Clum A."/>
            <person name="Steindorff A."/>
            <person name="Ohm R.A."/>
            <person name="Martin F."/>
            <person name="Silar P."/>
            <person name="Natvig D.O."/>
            <person name="Lalanne C."/>
            <person name="Gautier V."/>
            <person name="Ament-Velasquez S.L."/>
            <person name="Kruys A."/>
            <person name="Hutchinson M.I."/>
            <person name="Powell A.J."/>
            <person name="Barry K."/>
            <person name="Miller A.N."/>
            <person name="Grigoriev I.V."/>
            <person name="Debuchy R."/>
            <person name="Gladieux P."/>
            <person name="Hiltunen Thoren M."/>
            <person name="Johannesson H."/>
        </authorList>
    </citation>
    <scope>NUCLEOTIDE SEQUENCE</scope>
    <source>
        <strain evidence="1">CBS 955.72</strain>
    </source>
</reference>